<accession>A0ABT6MTE7</accession>
<evidence type="ECO:0000259" key="1">
    <source>
        <dbReference type="Pfam" id="PF22302"/>
    </source>
</evidence>
<proteinExistence type="predicted"/>
<gene>
    <name evidence="2" type="ORF">QF205_12640</name>
</gene>
<feature type="domain" description="DUF6968" evidence="1">
    <location>
        <begin position="16"/>
        <end position="112"/>
    </location>
</feature>
<keyword evidence="3" id="KW-1185">Reference proteome</keyword>
<evidence type="ECO:0000313" key="3">
    <source>
        <dbReference type="Proteomes" id="UP001160550"/>
    </source>
</evidence>
<comment type="caution">
    <text evidence="2">The sequence shown here is derived from an EMBL/GenBank/DDBJ whole genome shotgun (WGS) entry which is preliminary data.</text>
</comment>
<dbReference type="InterPro" id="IPR054241">
    <property type="entry name" value="DUF6968"/>
</dbReference>
<sequence length="124" mass="13407">MSANARIPSEFTRVVATRALTVLRPGRDAACLQLEIGEPVRDVETVGGMDWRCPVRWREGGAVSVRNACGVDAMQALQLAMQRMADDLAALADEPGVRLLFLGEPFDARTGLPRMRRPGDATSG</sequence>
<dbReference type="EMBL" id="JARYGX010000023">
    <property type="protein sequence ID" value="MDH7453906.1"/>
    <property type="molecule type" value="Genomic_DNA"/>
</dbReference>
<reference evidence="2" key="1">
    <citation type="journal article" date="2007" name="Int. J. Syst. Evol. Microbiol.">
        <title>Luteimonas composti sp. nov., a moderately thermophilic bacterium isolated from food waste.</title>
        <authorList>
            <person name="Young C.C."/>
            <person name="Kampfer P."/>
            <person name="Chen W.M."/>
            <person name="Yen W.S."/>
            <person name="Arun A.B."/>
            <person name="Lai W.A."/>
            <person name="Shen F.T."/>
            <person name="Rekha P.D."/>
            <person name="Lin K.Y."/>
            <person name="Chou J.H."/>
        </authorList>
    </citation>
    <scope>NUCLEOTIDE SEQUENCE</scope>
    <source>
        <strain evidence="2">CC-YY355</strain>
    </source>
</reference>
<evidence type="ECO:0000313" key="2">
    <source>
        <dbReference type="EMBL" id="MDH7453906.1"/>
    </source>
</evidence>
<name>A0ABT6MTE7_9GAMM</name>
<dbReference type="Pfam" id="PF22302">
    <property type="entry name" value="DUF6968"/>
    <property type="match status" value="1"/>
</dbReference>
<dbReference type="Proteomes" id="UP001160550">
    <property type="component" value="Unassembled WGS sequence"/>
</dbReference>
<dbReference type="RefSeq" id="WP_280943114.1">
    <property type="nucleotide sequence ID" value="NZ_JARYGX010000023.1"/>
</dbReference>
<protein>
    <recommendedName>
        <fullName evidence="1">DUF6968 domain-containing protein</fullName>
    </recommendedName>
</protein>
<reference evidence="2" key="2">
    <citation type="submission" date="2023-04" db="EMBL/GenBank/DDBJ databases">
        <authorList>
            <person name="Sun J.-Q."/>
        </authorList>
    </citation>
    <scope>NUCLEOTIDE SEQUENCE</scope>
    <source>
        <strain evidence="2">CC-YY355</strain>
    </source>
</reference>
<organism evidence="2 3">
    <name type="scientific">Luteimonas composti</name>
    <dbReference type="NCBI Taxonomy" id="398257"/>
    <lineage>
        <taxon>Bacteria</taxon>
        <taxon>Pseudomonadati</taxon>
        <taxon>Pseudomonadota</taxon>
        <taxon>Gammaproteobacteria</taxon>
        <taxon>Lysobacterales</taxon>
        <taxon>Lysobacteraceae</taxon>
        <taxon>Luteimonas</taxon>
    </lineage>
</organism>